<dbReference type="Proteomes" id="UP000834106">
    <property type="component" value="Chromosome 1"/>
</dbReference>
<dbReference type="AlphaFoldDB" id="A0AAD1YT32"/>
<accession>A0AAD1YT32</accession>
<organism evidence="1 2">
    <name type="scientific">Fraxinus pennsylvanica</name>
    <dbReference type="NCBI Taxonomy" id="56036"/>
    <lineage>
        <taxon>Eukaryota</taxon>
        <taxon>Viridiplantae</taxon>
        <taxon>Streptophyta</taxon>
        <taxon>Embryophyta</taxon>
        <taxon>Tracheophyta</taxon>
        <taxon>Spermatophyta</taxon>
        <taxon>Magnoliopsida</taxon>
        <taxon>eudicotyledons</taxon>
        <taxon>Gunneridae</taxon>
        <taxon>Pentapetalae</taxon>
        <taxon>asterids</taxon>
        <taxon>lamiids</taxon>
        <taxon>Lamiales</taxon>
        <taxon>Oleaceae</taxon>
        <taxon>Oleeae</taxon>
        <taxon>Fraxinus</taxon>
    </lineage>
</organism>
<reference evidence="1" key="1">
    <citation type="submission" date="2023-05" db="EMBL/GenBank/DDBJ databases">
        <authorList>
            <person name="Huff M."/>
        </authorList>
    </citation>
    <scope>NUCLEOTIDE SEQUENCE</scope>
</reference>
<sequence length="144" mass="15715">MPNTPSASPTTTHDDLGVPPFIPDLVHLAPIIVDNPQSIVPSTSNVRKSQRVSKPSTRLRDFHFIKVDRRLTELLIAFMSSEYPGSNLEIKGGITFISATDGWRGMREAEATWAQSLISSNGELTRDSTLPAANPAIRALETCT</sequence>
<name>A0AAD1YT32_9LAMI</name>
<gene>
    <name evidence="1" type="ORF">FPE_LOCUS1788</name>
</gene>
<evidence type="ECO:0000313" key="2">
    <source>
        <dbReference type="Proteomes" id="UP000834106"/>
    </source>
</evidence>
<dbReference type="EMBL" id="OU503036">
    <property type="protein sequence ID" value="CAI9754357.1"/>
    <property type="molecule type" value="Genomic_DNA"/>
</dbReference>
<proteinExistence type="predicted"/>
<keyword evidence="2" id="KW-1185">Reference proteome</keyword>
<protein>
    <submittedName>
        <fullName evidence="1">Uncharacterized protein</fullName>
    </submittedName>
</protein>
<evidence type="ECO:0000313" key="1">
    <source>
        <dbReference type="EMBL" id="CAI9754357.1"/>
    </source>
</evidence>